<evidence type="ECO:0000259" key="9">
    <source>
        <dbReference type="Pfam" id="PF04290"/>
    </source>
</evidence>
<evidence type="ECO:0000256" key="2">
    <source>
        <dbReference type="ARBA" id="ARBA00022448"/>
    </source>
</evidence>
<dbReference type="RefSeq" id="WP_340602291.1">
    <property type="nucleotide sequence ID" value="NZ_JBBMXV010000001.1"/>
</dbReference>
<comment type="subcellular location">
    <subcellularLocation>
        <location evidence="1">Cell inner membrane</location>
        <topology evidence="1">Multi-pass membrane protein</topology>
    </subcellularLocation>
</comment>
<reference evidence="10 11" key="1">
    <citation type="journal article" date="2019" name="Int. J. Syst. Evol. Microbiol.">
        <title>The Global Catalogue of Microorganisms (GCM) 10K type strain sequencing project: providing services to taxonomists for standard genome sequencing and annotation.</title>
        <authorList>
            <consortium name="The Broad Institute Genomics Platform"/>
            <consortium name="The Broad Institute Genome Sequencing Center for Infectious Disease"/>
            <person name="Wu L."/>
            <person name="Ma J."/>
        </authorList>
    </citation>
    <scope>NUCLEOTIDE SEQUENCE [LARGE SCALE GENOMIC DNA]</scope>
    <source>
        <strain evidence="10 11">CGMCC 1.3240</strain>
    </source>
</reference>
<dbReference type="EMBL" id="JBHSXQ010000001">
    <property type="protein sequence ID" value="MFC6903804.1"/>
    <property type="molecule type" value="Genomic_DNA"/>
</dbReference>
<feature type="transmembrane region" description="Helical" evidence="8">
    <location>
        <begin position="99"/>
        <end position="121"/>
    </location>
</feature>
<proteinExistence type="predicted"/>
<evidence type="ECO:0000256" key="1">
    <source>
        <dbReference type="ARBA" id="ARBA00004429"/>
    </source>
</evidence>
<keyword evidence="3" id="KW-1003">Cell membrane</keyword>
<sequence>MSSSSTTGSIGTRLPNWALYLEKYFEGSVALLLLTVILVTTLIDITGRALIGWTIDWGFEVAQGLFVWIAWLGASMGVRHESYFRFTLLRGKLSRRGDYLMYVVEWTLWLVVIGAIYWYSIPELYQVLSSGRVIVGTENVLQAYFYLAVPVGTGLILLRVFQRAVVKTLAYRRGEEIRPDPKIGVRD</sequence>
<feature type="domain" description="Tripartite ATP-independent periplasmic transporters DctQ component" evidence="9">
    <location>
        <begin position="37"/>
        <end position="165"/>
    </location>
</feature>
<dbReference type="InterPro" id="IPR055348">
    <property type="entry name" value="DctQ"/>
</dbReference>
<evidence type="ECO:0000256" key="8">
    <source>
        <dbReference type="SAM" id="Phobius"/>
    </source>
</evidence>
<organism evidence="10 11">
    <name type="scientific">Halalkalicoccus tibetensis</name>
    <dbReference type="NCBI Taxonomy" id="175632"/>
    <lineage>
        <taxon>Archaea</taxon>
        <taxon>Methanobacteriati</taxon>
        <taxon>Methanobacteriota</taxon>
        <taxon>Stenosarchaea group</taxon>
        <taxon>Halobacteria</taxon>
        <taxon>Halobacteriales</taxon>
        <taxon>Halococcaceae</taxon>
        <taxon>Halalkalicoccus</taxon>
    </lineage>
</organism>
<comment type="caution">
    <text evidence="10">The sequence shown here is derived from an EMBL/GenBank/DDBJ whole genome shotgun (WGS) entry which is preliminary data.</text>
</comment>
<evidence type="ECO:0000256" key="7">
    <source>
        <dbReference type="ARBA" id="ARBA00023136"/>
    </source>
</evidence>
<keyword evidence="5 8" id="KW-0812">Transmembrane</keyword>
<accession>A0ABD5V105</accession>
<protein>
    <submittedName>
        <fullName evidence="10">TRAP transporter small permease</fullName>
    </submittedName>
</protein>
<evidence type="ECO:0000313" key="11">
    <source>
        <dbReference type="Proteomes" id="UP001596312"/>
    </source>
</evidence>
<evidence type="ECO:0000256" key="3">
    <source>
        <dbReference type="ARBA" id="ARBA00022475"/>
    </source>
</evidence>
<keyword evidence="7 8" id="KW-0472">Membrane</keyword>
<dbReference type="PANTHER" id="PTHR35011:SF2">
    <property type="entry name" value="2,3-DIKETO-L-GULONATE TRAP TRANSPORTER SMALL PERMEASE PROTEIN YIAM"/>
    <property type="match status" value="1"/>
</dbReference>
<dbReference type="InterPro" id="IPR007387">
    <property type="entry name" value="TRAP_DctQ"/>
</dbReference>
<feature type="transmembrane region" description="Helical" evidence="8">
    <location>
        <begin position="141"/>
        <end position="161"/>
    </location>
</feature>
<dbReference type="Proteomes" id="UP001596312">
    <property type="component" value="Unassembled WGS sequence"/>
</dbReference>
<keyword evidence="2" id="KW-0813">Transport</keyword>
<feature type="transmembrane region" description="Helical" evidence="8">
    <location>
        <begin position="57"/>
        <end position="78"/>
    </location>
</feature>
<name>A0ABD5V105_9EURY</name>
<evidence type="ECO:0000256" key="4">
    <source>
        <dbReference type="ARBA" id="ARBA00022519"/>
    </source>
</evidence>
<dbReference type="GO" id="GO:0005886">
    <property type="term" value="C:plasma membrane"/>
    <property type="evidence" value="ECO:0007669"/>
    <property type="project" value="UniProtKB-SubCell"/>
</dbReference>
<dbReference type="AlphaFoldDB" id="A0ABD5V105"/>
<dbReference type="PANTHER" id="PTHR35011">
    <property type="entry name" value="2,3-DIKETO-L-GULONATE TRAP TRANSPORTER SMALL PERMEASE PROTEIN YIAM"/>
    <property type="match status" value="1"/>
</dbReference>
<keyword evidence="11" id="KW-1185">Reference proteome</keyword>
<dbReference type="Pfam" id="PF04290">
    <property type="entry name" value="DctQ"/>
    <property type="match status" value="1"/>
</dbReference>
<evidence type="ECO:0000256" key="6">
    <source>
        <dbReference type="ARBA" id="ARBA00022989"/>
    </source>
</evidence>
<gene>
    <name evidence="10" type="ORF">ACFQGH_01180</name>
</gene>
<keyword evidence="4" id="KW-0997">Cell inner membrane</keyword>
<keyword evidence="6 8" id="KW-1133">Transmembrane helix</keyword>
<evidence type="ECO:0000256" key="5">
    <source>
        <dbReference type="ARBA" id="ARBA00022692"/>
    </source>
</evidence>
<feature type="transmembrane region" description="Helical" evidence="8">
    <location>
        <begin position="29"/>
        <end position="51"/>
    </location>
</feature>
<evidence type="ECO:0000313" key="10">
    <source>
        <dbReference type="EMBL" id="MFC6903804.1"/>
    </source>
</evidence>